<protein>
    <recommendedName>
        <fullName evidence="3">Tetratricopeptide repeat protein</fullName>
    </recommendedName>
</protein>
<reference evidence="1 2" key="1">
    <citation type="submission" date="2019-02" db="EMBL/GenBank/DDBJ databases">
        <title>Deep-cultivation of Planctomycetes and their phenomic and genomic characterization uncovers novel biology.</title>
        <authorList>
            <person name="Wiegand S."/>
            <person name="Jogler M."/>
            <person name="Boedeker C."/>
            <person name="Pinto D."/>
            <person name="Vollmers J."/>
            <person name="Rivas-Marin E."/>
            <person name="Kohn T."/>
            <person name="Peeters S.H."/>
            <person name="Heuer A."/>
            <person name="Rast P."/>
            <person name="Oberbeckmann S."/>
            <person name="Bunk B."/>
            <person name="Jeske O."/>
            <person name="Meyerdierks A."/>
            <person name="Storesund J.E."/>
            <person name="Kallscheuer N."/>
            <person name="Luecker S."/>
            <person name="Lage O.M."/>
            <person name="Pohl T."/>
            <person name="Merkel B.J."/>
            <person name="Hornburger P."/>
            <person name="Mueller R.-W."/>
            <person name="Bruemmer F."/>
            <person name="Labrenz M."/>
            <person name="Spormann A.M."/>
            <person name="Op Den Camp H."/>
            <person name="Overmann J."/>
            <person name="Amann R."/>
            <person name="Jetten M.S.M."/>
            <person name="Mascher T."/>
            <person name="Medema M.H."/>
            <person name="Devos D.P."/>
            <person name="Kaster A.-K."/>
            <person name="Ovreas L."/>
            <person name="Rohde M."/>
            <person name="Galperin M.Y."/>
            <person name="Jogler C."/>
        </authorList>
    </citation>
    <scope>NUCLEOTIDE SEQUENCE [LARGE SCALE GENOMIC DNA]</scope>
    <source>
        <strain evidence="1 2">Pla100</strain>
    </source>
</reference>
<name>A0A5C5ZWA8_9BACT</name>
<gene>
    <name evidence="1" type="ORF">Pla100_49120</name>
</gene>
<dbReference type="Proteomes" id="UP000316213">
    <property type="component" value="Unassembled WGS sequence"/>
</dbReference>
<evidence type="ECO:0008006" key="3">
    <source>
        <dbReference type="Google" id="ProtNLM"/>
    </source>
</evidence>
<dbReference type="Gene3D" id="1.25.40.10">
    <property type="entry name" value="Tetratricopeptide repeat domain"/>
    <property type="match status" value="1"/>
</dbReference>
<evidence type="ECO:0000313" key="2">
    <source>
        <dbReference type="Proteomes" id="UP000316213"/>
    </source>
</evidence>
<dbReference type="AlphaFoldDB" id="A0A5C5ZWA8"/>
<organism evidence="1 2">
    <name type="scientific">Neorhodopirellula pilleata</name>
    <dbReference type="NCBI Taxonomy" id="2714738"/>
    <lineage>
        <taxon>Bacteria</taxon>
        <taxon>Pseudomonadati</taxon>
        <taxon>Planctomycetota</taxon>
        <taxon>Planctomycetia</taxon>
        <taxon>Pirellulales</taxon>
        <taxon>Pirellulaceae</taxon>
        <taxon>Neorhodopirellula</taxon>
    </lineage>
</organism>
<dbReference type="InterPro" id="IPR011990">
    <property type="entry name" value="TPR-like_helical_dom_sf"/>
</dbReference>
<dbReference type="EMBL" id="SJPM01000013">
    <property type="protein sequence ID" value="TWT91874.1"/>
    <property type="molecule type" value="Genomic_DNA"/>
</dbReference>
<evidence type="ECO:0000313" key="1">
    <source>
        <dbReference type="EMBL" id="TWT91874.1"/>
    </source>
</evidence>
<accession>A0A5C5ZWA8</accession>
<keyword evidence="2" id="KW-1185">Reference proteome</keyword>
<dbReference type="RefSeq" id="WP_197168183.1">
    <property type="nucleotide sequence ID" value="NZ_SJPM01000013.1"/>
</dbReference>
<proteinExistence type="predicted"/>
<dbReference type="SUPFAM" id="SSF48452">
    <property type="entry name" value="TPR-like"/>
    <property type="match status" value="2"/>
</dbReference>
<comment type="caution">
    <text evidence="1">The sequence shown here is derived from an EMBL/GenBank/DDBJ whole genome shotgun (WGS) entry which is preliminary data.</text>
</comment>
<sequence length="714" mass="79926">MRWRTFECIWAVGIIGCGLLGCGLAGCQNNEVLYPPSPFEHVADGFPEIIPLREEPSPDDEAAYEDYWNTIAEVSENSLERTILAQGSQQEKDLFIAVEEERYAEARTLADAILRESPDSIVGLYAMARVEAFAESDMAYALNSIRAARRQAEAMADDNPHDPIGQEWYIRILSTEWDILTAMDRSEEVLMAADRIEQVYAPVPWLKTFAWIKLEKFDEARAEVARYQGLGQYDIDASNSLMIIEDKLKSRESSLQAARQMCERFPNQRVLQNNLGYAAIFNASFGEAEQAFLAAADATESPMNSSPYVPLSAMLVQQGRFPEALDAIKKAQVDRGDREPYTLHDDEANTNLAIASVLLAYNESELAMRFARRATESPDRAASTSNSSIDLSISDALILWTIQKYEREQLQEQLSIGSVPVGKSLSRIASLQASLWTTKQRLTSELNGTRLVDLVSPYKPGGVGIESQVQSWHRFLLLDLVPLGVLEVALNQAEQAEQQPWMPPYFQALRAGVRLRQGDESEALRLADAALVDLPPRAEKLYRAFVATIAGQAAWQLDQPQVAIDHWSTTLRDFPQAFRLLDIAVPIRLNVQNGEREQAIASCLASSSRFFEHDQGCEINVRPFDGGQLLIEMFRNDRSRHMELLVPFSSEDGFIETTVDAFHQKFFQPLVELTQGDLGSLDGSPVAARMRRDVDQLFSDFILTEESKAEPDAP</sequence>
<dbReference type="PROSITE" id="PS51257">
    <property type="entry name" value="PROKAR_LIPOPROTEIN"/>
    <property type="match status" value="1"/>
</dbReference>